<comment type="caution">
    <text evidence="11">The sequence shown here is derived from an EMBL/GenBank/DDBJ whole genome shotgun (WGS) entry which is preliminary data.</text>
</comment>
<dbReference type="GO" id="GO:0003677">
    <property type="term" value="F:DNA binding"/>
    <property type="evidence" value="ECO:0007669"/>
    <property type="project" value="UniProtKB-KW"/>
</dbReference>
<feature type="domain" description="Probable transposase IS891/IS1136/IS1341" evidence="8">
    <location>
        <begin position="175"/>
        <end position="275"/>
    </location>
</feature>
<keyword evidence="12" id="KW-1185">Reference proteome</keyword>
<dbReference type="InterPro" id="IPR001959">
    <property type="entry name" value="Transposase"/>
</dbReference>
<name>A0AA43Q6R3_9GAMM</name>
<keyword evidence="3" id="KW-0815">Transposition</keyword>
<evidence type="ECO:0000256" key="1">
    <source>
        <dbReference type="ARBA" id="ARBA00008761"/>
    </source>
</evidence>
<evidence type="ECO:0000259" key="9">
    <source>
        <dbReference type="Pfam" id="PF07282"/>
    </source>
</evidence>
<evidence type="ECO:0000256" key="3">
    <source>
        <dbReference type="ARBA" id="ARBA00022578"/>
    </source>
</evidence>
<dbReference type="NCBIfam" id="NF040570">
    <property type="entry name" value="guided_TnpB"/>
    <property type="match status" value="1"/>
</dbReference>
<dbReference type="Pfam" id="PF12323">
    <property type="entry name" value="HTH_OrfB_IS605"/>
    <property type="match status" value="1"/>
</dbReference>
<evidence type="ECO:0000259" key="8">
    <source>
        <dbReference type="Pfam" id="PF01385"/>
    </source>
</evidence>
<gene>
    <name evidence="11" type="ORF">PSU93_09910</name>
</gene>
<keyword evidence="6" id="KW-0238">DNA-binding</keyword>
<organism evidence="11 12">
    <name type="scientific">Candidatus Methylobacter titanis</name>
    <dbReference type="NCBI Taxonomy" id="3053457"/>
    <lineage>
        <taxon>Bacteria</taxon>
        <taxon>Pseudomonadati</taxon>
        <taxon>Pseudomonadota</taxon>
        <taxon>Gammaproteobacteria</taxon>
        <taxon>Methylococcales</taxon>
        <taxon>Methylococcaceae</taxon>
        <taxon>Methylobacter</taxon>
    </lineage>
</organism>
<dbReference type="InterPro" id="IPR051399">
    <property type="entry name" value="RNA-guided_DNA_endo/Transpos"/>
</dbReference>
<evidence type="ECO:0000313" key="12">
    <source>
        <dbReference type="Proteomes" id="UP001160519"/>
    </source>
</evidence>
<dbReference type="Pfam" id="PF07282">
    <property type="entry name" value="Cas12f1-like_TNB"/>
    <property type="match status" value="1"/>
</dbReference>
<evidence type="ECO:0000256" key="5">
    <source>
        <dbReference type="ARBA" id="ARBA00022833"/>
    </source>
</evidence>
<dbReference type="AlphaFoldDB" id="A0AA43Q6R3"/>
<dbReference type="Pfam" id="PF01385">
    <property type="entry name" value="OrfB_IS605"/>
    <property type="match status" value="1"/>
</dbReference>
<keyword evidence="4" id="KW-0479">Metal-binding</keyword>
<dbReference type="EMBL" id="JAQSDF010000029">
    <property type="protein sequence ID" value="MDI1231452.1"/>
    <property type="molecule type" value="Genomic_DNA"/>
</dbReference>
<evidence type="ECO:0000256" key="4">
    <source>
        <dbReference type="ARBA" id="ARBA00022723"/>
    </source>
</evidence>
<dbReference type="InterPro" id="IPR021027">
    <property type="entry name" value="Transposase_put_HTH"/>
</dbReference>
<keyword evidence="5" id="KW-0862">Zinc</keyword>
<evidence type="ECO:0000256" key="7">
    <source>
        <dbReference type="ARBA" id="ARBA00023172"/>
    </source>
</evidence>
<dbReference type="GO" id="GO:0004519">
    <property type="term" value="F:endonuclease activity"/>
    <property type="evidence" value="ECO:0007669"/>
    <property type="project" value="UniProtKB-KW"/>
</dbReference>
<dbReference type="Proteomes" id="UP001160519">
    <property type="component" value="Unassembled WGS sequence"/>
</dbReference>
<evidence type="ECO:0000259" key="10">
    <source>
        <dbReference type="Pfam" id="PF12323"/>
    </source>
</evidence>
<dbReference type="GO" id="GO:0032196">
    <property type="term" value="P:transposition"/>
    <property type="evidence" value="ECO:0007669"/>
    <property type="project" value="UniProtKB-KW"/>
</dbReference>
<keyword evidence="7" id="KW-0233">DNA recombination</keyword>
<evidence type="ECO:0000256" key="6">
    <source>
        <dbReference type="ARBA" id="ARBA00023125"/>
    </source>
</evidence>
<sequence>MIKKAYRYRFYPDAEQAELLAKTFGCVRFVYNEILRYRTDAYYAAKENVSYIGANARLTAIKKQPELCWLNEVSSVPLQQCLRNQQAAFSNFFAGRTKYPTFKKKNGQQSAEFTYRAFTYKDGKLCIAKSKTPLAIRWSQPLPSDPSTITITKDFAGRYFVSCLCEFEPILLPVTDKAIGVDVGITDIMITSDGEKSGNPRHTRKYTAQLAKAQRKLAKKKLGSSNRRKAKVKVARVHAKITDCRKDFLHKQSRRLVNENQVICVETLRIKNMIKNPKLAKHIADASWGELTRQIEYKSTWGGRTFVAIDQWFPSSKRCSCCGYISDKMPLDVRSWTCPECSTTLDRDCNAAVNIKVAGLAILAFGESVSGIGLVPVSCSR</sequence>
<protein>
    <submittedName>
        <fullName evidence="11">RNA-guided endonuclease TnpB family protein</fullName>
    </submittedName>
</protein>
<accession>A0AA43Q6R3</accession>
<comment type="similarity">
    <text evidence="2">In the N-terminal section; belongs to the transposase 2 family.</text>
</comment>
<proteinExistence type="inferred from homology"/>
<dbReference type="PANTHER" id="PTHR30405:SF25">
    <property type="entry name" value="RNA-GUIDED DNA ENDONUCLEASE INSQ-RELATED"/>
    <property type="match status" value="1"/>
</dbReference>
<feature type="domain" description="Transposase putative helix-turn-helix" evidence="10">
    <location>
        <begin position="1"/>
        <end position="46"/>
    </location>
</feature>
<comment type="similarity">
    <text evidence="1">In the C-terminal section; belongs to the transposase 35 family.</text>
</comment>
<dbReference type="GO" id="GO:0046872">
    <property type="term" value="F:metal ion binding"/>
    <property type="evidence" value="ECO:0007669"/>
    <property type="project" value="UniProtKB-KW"/>
</dbReference>
<keyword evidence="11" id="KW-0540">Nuclease</keyword>
<feature type="domain" description="Cas12f1-like TNB" evidence="9">
    <location>
        <begin position="288"/>
        <end position="355"/>
    </location>
</feature>
<dbReference type="GO" id="GO:0006310">
    <property type="term" value="P:DNA recombination"/>
    <property type="evidence" value="ECO:0007669"/>
    <property type="project" value="UniProtKB-KW"/>
</dbReference>
<keyword evidence="11" id="KW-0378">Hydrolase</keyword>
<evidence type="ECO:0000256" key="2">
    <source>
        <dbReference type="ARBA" id="ARBA00011044"/>
    </source>
</evidence>
<evidence type="ECO:0000313" key="11">
    <source>
        <dbReference type="EMBL" id="MDI1231452.1"/>
    </source>
</evidence>
<reference evidence="11" key="1">
    <citation type="submission" date="2023-01" db="EMBL/GenBank/DDBJ databases">
        <title>Biogeochemical cycle of methane in antarctic sediments.</title>
        <authorList>
            <person name="Roldan D.M."/>
            <person name="Menes R.J."/>
        </authorList>
    </citation>
    <scope>NUCLEOTIDE SEQUENCE [LARGE SCALE GENOMIC DNA]</scope>
    <source>
        <strain evidence="11">K-2018 MAG008</strain>
    </source>
</reference>
<keyword evidence="11" id="KW-0255">Endonuclease</keyword>
<dbReference type="NCBIfam" id="TIGR01766">
    <property type="entry name" value="IS200/IS605 family accessory protein TnpB-like domain"/>
    <property type="match status" value="1"/>
</dbReference>
<dbReference type="InterPro" id="IPR010095">
    <property type="entry name" value="Cas12f1-like_TNB"/>
</dbReference>
<dbReference type="PANTHER" id="PTHR30405">
    <property type="entry name" value="TRANSPOSASE"/>
    <property type="match status" value="1"/>
</dbReference>